<dbReference type="SMART" id="SM00564">
    <property type="entry name" value="PQQ"/>
    <property type="match status" value="5"/>
</dbReference>
<name>A0A7W9BKJ4_9RHOB</name>
<dbReference type="AlphaFoldDB" id="A0A7W9BKJ4"/>
<protein>
    <submittedName>
        <fullName evidence="2">Outer membrane protein assembly factor BamB</fullName>
    </submittedName>
</protein>
<evidence type="ECO:0000313" key="2">
    <source>
        <dbReference type="EMBL" id="MBB5722120.1"/>
    </source>
</evidence>
<keyword evidence="3" id="KW-1185">Reference proteome</keyword>
<dbReference type="Pfam" id="PF13360">
    <property type="entry name" value="PQQ_2"/>
    <property type="match status" value="2"/>
</dbReference>
<reference evidence="2 3" key="1">
    <citation type="submission" date="2020-08" db="EMBL/GenBank/DDBJ databases">
        <title>Genomic Encyclopedia of Type Strains, Phase IV (KMG-IV): sequencing the most valuable type-strain genomes for metagenomic binning, comparative biology and taxonomic classification.</title>
        <authorList>
            <person name="Goeker M."/>
        </authorList>
    </citation>
    <scope>NUCLEOTIDE SEQUENCE [LARGE SCALE GENOMIC DNA]</scope>
    <source>
        <strain evidence="2 3">DSM 101064</strain>
    </source>
</reference>
<dbReference type="Gene3D" id="2.130.10.10">
    <property type="entry name" value="YVTN repeat-like/Quinoprotein amine dehydrogenase"/>
    <property type="match status" value="1"/>
</dbReference>
<organism evidence="2 3">
    <name type="scientific">Yoonia ponticola</name>
    <dbReference type="NCBI Taxonomy" id="1524255"/>
    <lineage>
        <taxon>Bacteria</taxon>
        <taxon>Pseudomonadati</taxon>
        <taxon>Pseudomonadota</taxon>
        <taxon>Alphaproteobacteria</taxon>
        <taxon>Rhodobacterales</taxon>
        <taxon>Paracoccaceae</taxon>
        <taxon>Yoonia</taxon>
    </lineage>
</organism>
<comment type="caution">
    <text evidence="2">The sequence shown here is derived from an EMBL/GenBank/DDBJ whole genome shotgun (WGS) entry which is preliminary data.</text>
</comment>
<dbReference type="RefSeq" id="WP_183528081.1">
    <property type="nucleotide sequence ID" value="NZ_JACIJM010000004.1"/>
</dbReference>
<dbReference type="InterPro" id="IPR002372">
    <property type="entry name" value="PQQ_rpt_dom"/>
</dbReference>
<dbReference type="Proteomes" id="UP000535415">
    <property type="component" value="Unassembled WGS sequence"/>
</dbReference>
<accession>A0A7W9BKJ4</accession>
<dbReference type="InterPro" id="IPR011047">
    <property type="entry name" value="Quinoprotein_ADH-like_sf"/>
</dbReference>
<gene>
    <name evidence="2" type="ORF">FHS72_001744</name>
</gene>
<dbReference type="InterPro" id="IPR015943">
    <property type="entry name" value="WD40/YVTN_repeat-like_dom_sf"/>
</dbReference>
<evidence type="ECO:0000259" key="1">
    <source>
        <dbReference type="Pfam" id="PF13360"/>
    </source>
</evidence>
<dbReference type="PANTHER" id="PTHR34512">
    <property type="entry name" value="CELL SURFACE PROTEIN"/>
    <property type="match status" value="1"/>
</dbReference>
<dbReference type="EMBL" id="JACIJM010000004">
    <property type="protein sequence ID" value="MBB5722120.1"/>
    <property type="molecule type" value="Genomic_DNA"/>
</dbReference>
<feature type="domain" description="Pyrrolo-quinoline quinone repeat" evidence="1">
    <location>
        <begin position="107"/>
        <end position="342"/>
    </location>
</feature>
<sequence length="426" mass="43412">MSAVCALALVVGCGETDVILPGERFDIRPQQNTVNQALPISLPAQSANASWTHRNGNASHQLSHAALSATPQQLFAVSIGEGDSRRARITAEPVVSNGVIYMLDSRATVTATATNGARLWSANLTPGSSALGDTSGGGVAVSGSRVFVTTGFGEVVVLDAASGGEIWTQDLDAPGVSAPTVFGDLAYIVGRDGTGWALDVADGRIRWQLTATPALGVFAGGAGAAVDSDIAVFPFPSGEVIATFPEGGLRRWSTVISGARAGSAAATISDIAGDPVIRGDSVYVGNFAGQIVKLDASNGDRIWTASEGAISPVWPVGNSVFVVNDVNELIRLNDSDGTPVWKVQLPGLVEAGTFGSSNEVVAHYGPVLAGGRLVVASSDGVIRQFDPVSGALVGAIPIEGGAASNPVVAGQTLYVVSKTGQLHAFR</sequence>
<proteinExistence type="predicted"/>
<feature type="domain" description="Pyrrolo-quinoline quinone repeat" evidence="1">
    <location>
        <begin position="366"/>
        <end position="425"/>
    </location>
</feature>
<evidence type="ECO:0000313" key="3">
    <source>
        <dbReference type="Proteomes" id="UP000535415"/>
    </source>
</evidence>
<dbReference type="InterPro" id="IPR018391">
    <property type="entry name" value="PQQ_b-propeller_rpt"/>
</dbReference>
<dbReference type="PANTHER" id="PTHR34512:SF30">
    <property type="entry name" value="OUTER MEMBRANE PROTEIN ASSEMBLY FACTOR BAMB"/>
    <property type="match status" value="1"/>
</dbReference>
<dbReference type="SUPFAM" id="SSF50998">
    <property type="entry name" value="Quinoprotein alcohol dehydrogenase-like"/>
    <property type="match status" value="1"/>
</dbReference>